<dbReference type="OrthoDB" id="7058312at2"/>
<dbReference type="Proteomes" id="UP000235547">
    <property type="component" value="Unassembled WGS sequence"/>
</dbReference>
<evidence type="ECO:0000259" key="1">
    <source>
        <dbReference type="Pfam" id="PF14280"/>
    </source>
</evidence>
<accession>A0A2N7UDJ3</accession>
<feature type="domain" description="DUF4365" evidence="1">
    <location>
        <begin position="9"/>
        <end position="144"/>
    </location>
</feature>
<dbReference type="RefSeq" id="WP_102589575.1">
    <property type="nucleotide sequence ID" value="NZ_BNAE01000001.1"/>
</dbReference>
<dbReference type="AlphaFoldDB" id="A0A2N7UDJ3"/>
<reference evidence="2 3" key="1">
    <citation type="submission" date="2018-01" db="EMBL/GenBank/DDBJ databases">
        <title>Halomonas endophytica sp. nov., isolated from storage liquid in the stems of Populus euphratica.</title>
        <authorList>
            <person name="Chen C."/>
        </authorList>
    </citation>
    <scope>NUCLEOTIDE SEQUENCE [LARGE SCALE GENOMIC DNA]</scope>
    <source>
        <strain evidence="2 3">BZ-SZ-XJ27</strain>
    </source>
</reference>
<name>A0A2N7UDJ3_9GAMM</name>
<gene>
    <name evidence="2" type="ORF">C1H70_17380</name>
</gene>
<sequence>MISTKYQEDKGIGIVQEVVTDWRCDWQEFDQRNDDGIDGILIMRRGHDRPTTTGAVIYVQIKCGKSYLDKKKDPEKVGVKLGKDYIETHRPRWNRMPGKVILIYRKSPISHKAWWIDLKDENSYSNTNKAVVHAPKSQIFNKGQKGVFLRLPGDQSRYQGLDSIHLNRQEDLIPKIGHVHGAFKQQVWEYYKQWKSECNGSEKSPINEIGTVLITRTGWKHITRKERLPERVFQSWLLLATARKMIKTCVRYFRLGGAHNVVDREKNISGVIDYIALRANVSYTHKDSSVVQVVLKRYIPTSEGQSGESKVWFYSVHELRRGKRASLGV</sequence>
<evidence type="ECO:0000313" key="2">
    <source>
        <dbReference type="EMBL" id="PMR78514.1"/>
    </source>
</evidence>
<comment type="caution">
    <text evidence="2">The sequence shown here is derived from an EMBL/GenBank/DDBJ whole genome shotgun (WGS) entry which is preliminary data.</text>
</comment>
<proteinExistence type="predicted"/>
<dbReference type="EMBL" id="PNRG01000033">
    <property type="protein sequence ID" value="PMR78514.1"/>
    <property type="molecule type" value="Genomic_DNA"/>
</dbReference>
<protein>
    <recommendedName>
        <fullName evidence="1">DUF4365 domain-containing protein</fullName>
    </recommendedName>
</protein>
<dbReference type="Pfam" id="PF14280">
    <property type="entry name" value="DUF4365"/>
    <property type="match status" value="1"/>
</dbReference>
<keyword evidence="3" id="KW-1185">Reference proteome</keyword>
<dbReference type="InterPro" id="IPR025375">
    <property type="entry name" value="DUF4365"/>
</dbReference>
<evidence type="ECO:0000313" key="3">
    <source>
        <dbReference type="Proteomes" id="UP000235547"/>
    </source>
</evidence>
<organism evidence="2 3">
    <name type="scientific">Halomonas urumqiensis</name>
    <dbReference type="NCBI Taxonomy" id="1684789"/>
    <lineage>
        <taxon>Bacteria</taxon>
        <taxon>Pseudomonadati</taxon>
        <taxon>Pseudomonadota</taxon>
        <taxon>Gammaproteobacteria</taxon>
        <taxon>Oceanospirillales</taxon>
        <taxon>Halomonadaceae</taxon>
        <taxon>Halomonas</taxon>
    </lineage>
</organism>